<organism evidence="1 2">
    <name type="scientific">Algimonas porphyrae</name>
    <dbReference type="NCBI Taxonomy" id="1128113"/>
    <lineage>
        <taxon>Bacteria</taxon>
        <taxon>Pseudomonadati</taxon>
        <taxon>Pseudomonadota</taxon>
        <taxon>Alphaproteobacteria</taxon>
        <taxon>Maricaulales</taxon>
        <taxon>Robiginitomaculaceae</taxon>
        <taxon>Algimonas</taxon>
    </lineage>
</organism>
<keyword evidence="2" id="KW-1185">Reference proteome</keyword>
<sequence>MTGSPLIWVHLDALSLSHPVFQAAPPHAEAVYIWDENDVARRGWSLKRCVFVLDCLAAMDVPVVAGQAEAVLSGHTVYVANSVDPQIRQIVVSLGDAVTVVRERAFATLPDDTDMGRFFRFWNTVRRSAMRPPDLETKNQI</sequence>
<gene>
    <name evidence="1" type="ORF">GCM10007854_05870</name>
</gene>
<reference evidence="1" key="1">
    <citation type="journal article" date="2014" name="Int. J. Syst. Evol. Microbiol.">
        <title>Complete genome of a new Firmicutes species belonging to the dominant human colonic microbiota ('Ruminococcus bicirculans') reveals two chromosomes and a selective capacity to utilize plant glucans.</title>
        <authorList>
            <consortium name="NISC Comparative Sequencing Program"/>
            <person name="Wegmann U."/>
            <person name="Louis P."/>
            <person name="Goesmann A."/>
            <person name="Henrissat B."/>
            <person name="Duncan S.H."/>
            <person name="Flint H.J."/>
        </authorList>
    </citation>
    <scope>NUCLEOTIDE SEQUENCE</scope>
    <source>
        <strain evidence="1">NBRC 108216</strain>
    </source>
</reference>
<reference evidence="1" key="2">
    <citation type="submission" date="2023-01" db="EMBL/GenBank/DDBJ databases">
        <title>Draft genome sequence of Algimonas porphyrae strain NBRC 108216.</title>
        <authorList>
            <person name="Sun Q."/>
            <person name="Mori K."/>
        </authorList>
    </citation>
    <scope>NUCLEOTIDE SEQUENCE</scope>
    <source>
        <strain evidence="1">NBRC 108216</strain>
    </source>
</reference>
<comment type="caution">
    <text evidence="1">The sequence shown here is derived from an EMBL/GenBank/DDBJ whole genome shotgun (WGS) entry which is preliminary data.</text>
</comment>
<name>A0ABQ5UXQ7_9PROT</name>
<dbReference type="Proteomes" id="UP001161390">
    <property type="component" value="Unassembled WGS sequence"/>
</dbReference>
<accession>A0ABQ5UXQ7</accession>
<dbReference type="RefSeq" id="WP_284369451.1">
    <property type="nucleotide sequence ID" value="NZ_BSNJ01000001.1"/>
</dbReference>
<evidence type="ECO:0000313" key="1">
    <source>
        <dbReference type="EMBL" id="GLQ19632.1"/>
    </source>
</evidence>
<protein>
    <submittedName>
        <fullName evidence="1">Uncharacterized protein</fullName>
    </submittedName>
</protein>
<dbReference type="EMBL" id="BSNJ01000001">
    <property type="protein sequence ID" value="GLQ19632.1"/>
    <property type="molecule type" value="Genomic_DNA"/>
</dbReference>
<proteinExistence type="predicted"/>
<evidence type="ECO:0000313" key="2">
    <source>
        <dbReference type="Proteomes" id="UP001161390"/>
    </source>
</evidence>